<evidence type="ECO:0000256" key="2">
    <source>
        <dbReference type="SAM" id="Phobius"/>
    </source>
</evidence>
<evidence type="ECO:0000313" key="3">
    <source>
        <dbReference type="EMBL" id="MFC3881049.1"/>
    </source>
</evidence>
<dbReference type="RefSeq" id="WP_377906390.1">
    <property type="nucleotide sequence ID" value="NZ_JBHRZS010000007.1"/>
</dbReference>
<protein>
    <submittedName>
        <fullName evidence="3">Uncharacterized protein</fullName>
    </submittedName>
</protein>
<feature type="compositionally biased region" description="Basic and acidic residues" evidence="1">
    <location>
        <begin position="42"/>
        <end position="61"/>
    </location>
</feature>
<comment type="caution">
    <text evidence="3">The sequence shown here is derived from an EMBL/GenBank/DDBJ whole genome shotgun (WGS) entry which is preliminary data.</text>
</comment>
<evidence type="ECO:0000256" key="1">
    <source>
        <dbReference type="SAM" id="MobiDB-lite"/>
    </source>
</evidence>
<keyword evidence="4" id="KW-1185">Reference proteome</keyword>
<gene>
    <name evidence="3" type="ORF">ACFOSV_12720</name>
</gene>
<dbReference type="Proteomes" id="UP001595805">
    <property type="component" value="Unassembled WGS sequence"/>
</dbReference>
<proteinExistence type="predicted"/>
<feature type="region of interest" description="Disordered" evidence="1">
    <location>
        <begin position="24"/>
        <end position="100"/>
    </location>
</feature>
<organism evidence="3 4">
    <name type="scientific">Algoriphagus namhaensis</name>
    <dbReference type="NCBI Taxonomy" id="915353"/>
    <lineage>
        <taxon>Bacteria</taxon>
        <taxon>Pseudomonadati</taxon>
        <taxon>Bacteroidota</taxon>
        <taxon>Cytophagia</taxon>
        <taxon>Cytophagales</taxon>
        <taxon>Cyclobacteriaceae</taxon>
        <taxon>Algoriphagus</taxon>
    </lineage>
</organism>
<dbReference type="EMBL" id="JBHRZS010000007">
    <property type="protein sequence ID" value="MFC3881049.1"/>
    <property type="molecule type" value="Genomic_DNA"/>
</dbReference>
<evidence type="ECO:0000313" key="4">
    <source>
        <dbReference type="Proteomes" id="UP001595805"/>
    </source>
</evidence>
<feature type="transmembrane region" description="Helical" evidence="2">
    <location>
        <begin position="6"/>
        <end position="21"/>
    </location>
</feature>
<keyword evidence="2" id="KW-1133">Transmembrane helix</keyword>
<sequence>MDLGNIVYILAVIAYFIYSATQSNKKKRQAQEAAGETETESEPDRGVTFEDLLKEIREAQKPKTAPQQKPIPQARPEVQSRPVVAPKPAPEPVRTKRYESYDDEITHYEGAYLEDAYERVKKEEERIAKVAASIPSQKPLAYATKSKSVNRYAALLKNPQSVKDAIVLGEILNRRHF</sequence>
<keyword evidence="2" id="KW-0812">Transmembrane</keyword>
<name>A0ABV8AUV0_9BACT</name>
<keyword evidence="2" id="KW-0472">Membrane</keyword>
<accession>A0ABV8AUV0</accession>
<reference evidence="4" key="1">
    <citation type="journal article" date="2019" name="Int. J. Syst. Evol. Microbiol.">
        <title>The Global Catalogue of Microorganisms (GCM) 10K type strain sequencing project: providing services to taxonomists for standard genome sequencing and annotation.</title>
        <authorList>
            <consortium name="The Broad Institute Genomics Platform"/>
            <consortium name="The Broad Institute Genome Sequencing Center for Infectious Disease"/>
            <person name="Wu L."/>
            <person name="Ma J."/>
        </authorList>
    </citation>
    <scope>NUCLEOTIDE SEQUENCE [LARGE SCALE GENOMIC DNA]</scope>
    <source>
        <strain evidence="4">CCUG 60523</strain>
    </source>
</reference>